<dbReference type="AlphaFoldDB" id="A0A0N5CAS0"/>
<keyword evidence="8" id="KW-1185">Reference proteome</keyword>
<dbReference type="PANTHER" id="PTHR14957:SF1">
    <property type="entry name" value="UBIQUITIN-LIKE-CONJUGATING ENZYME ATG10"/>
    <property type="match status" value="1"/>
</dbReference>
<organism evidence="8 9">
    <name type="scientific">Strongyloides papillosus</name>
    <name type="common">Intestinal threadworm</name>
    <dbReference type="NCBI Taxonomy" id="174720"/>
    <lineage>
        <taxon>Eukaryota</taxon>
        <taxon>Metazoa</taxon>
        <taxon>Ecdysozoa</taxon>
        <taxon>Nematoda</taxon>
        <taxon>Chromadorea</taxon>
        <taxon>Rhabditida</taxon>
        <taxon>Tylenchina</taxon>
        <taxon>Panagrolaimomorpha</taxon>
        <taxon>Strongyloidoidea</taxon>
        <taxon>Strongyloididae</taxon>
        <taxon>Strongyloides</taxon>
    </lineage>
</organism>
<reference evidence="9" key="1">
    <citation type="submission" date="2017-02" db="UniProtKB">
        <authorList>
            <consortium name="WormBaseParasite"/>
        </authorList>
    </citation>
    <scope>IDENTIFICATION</scope>
</reference>
<evidence type="ECO:0000256" key="1">
    <source>
        <dbReference type="ARBA" id="ARBA00005696"/>
    </source>
</evidence>
<name>A0A0N5CAS0_STREA</name>
<feature type="transmembrane region" description="Helical" evidence="7">
    <location>
        <begin position="144"/>
        <end position="165"/>
    </location>
</feature>
<dbReference type="GO" id="GO:0005829">
    <property type="term" value="C:cytosol"/>
    <property type="evidence" value="ECO:0007669"/>
    <property type="project" value="TreeGrafter"/>
</dbReference>
<evidence type="ECO:0000256" key="2">
    <source>
        <dbReference type="ARBA" id="ARBA00021099"/>
    </source>
</evidence>
<comment type="similarity">
    <text evidence="1">Belongs to the ATG10 family.</text>
</comment>
<accession>A0A0N5CAS0</accession>
<evidence type="ECO:0000256" key="4">
    <source>
        <dbReference type="ARBA" id="ARBA00022786"/>
    </source>
</evidence>
<dbReference type="InterPro" id="IPR007135">
    <property type="entry name" value="Atg3/Atg10"/>
</dbReference>
<keyword evidence="7" id="KW-0812">Transmembrane</keyword>
<dbReference type="Pfam" id="PF03987">
    <property type="entry name" value="Autophagy_act_C"/>
    <property type="match status" value="1"/>
</dbReference>
<evidence type="ECO:0000313" key="9">
    <source>
        <dbReference type="WBParaSite" id="SPAL_0001498900.1"/>
    </source>
</evidence>
<keyword evidence="3" id="KW-0808">Transferase</keyword>
<dbReference type="WBParaSite" id="SPAL_0001498900.1">
    <property type="protein sequence ID" value="SPAL_0001498900.1"/>
    <property type="gene ID" value="SPAL_0001498900"/>
</dbReference>
<protein>
    <recommendedName>
        <fullName evidence="2">Ubiquitin-like-conjugating enzyme ATG10</fullName>
    </recommendedName>
    <alternativeName>
        <fullName evidence="6">Autophagy-related protein 10</fullName>
    </alternativeName>
</protein>
<keyword evidence="7" id="KW-0472">Membrane</keyword>
<proteinExistence type="inferred from homology"/>
<keyword evidence="4" id="KW-0833">Ubl conjugation pathway</keyword>
<evidence type="ECO:0000256" key="6">
    <source>
        <dbReference type="ARBA" id="ARBA00029833"/>
    </source>
</evidence>
<dbReference type="PANTHER" id="PTHR14957">
    <property type="entry name" value="UBIQUITIN-LIKE-CONJUGATING ENZYME ATG10"/>
    <property type="match status" value="1"/>
</dbReference>
<keyword evidence="7" id="KW-1133">Transmembrane helix</keyword>
<dbReference type="STRING" id="174720.A0A0N5CAS0"/>
<evidence type="ECO:0000256" key="3">
    <source>
        <dbReference type="ARBA" id="ARBA00022679"/>
    </source>
</evidence>
<dbReference type="Gene3D" id="3.30.1460.50">
    <property type="match status" value="1"/>
</dbReference>
<dbReference type="GO" id="GO:0061651">
    <property type="term" value="F:Atg12 conjugating enzyme activity"/>
    <property type="evidence" value="ECO:0007669"/>
    <property type="project" value="TreeGrafter"/>
</dbReference>
<evidence type="ECO:0000256" key="5">
    <source>
        <dbReference type="ARBA" id="ARBA00023006"/>
    </source>
</evidence>
<dbReference type="Proteomes" id="UP000046392">
    <property type="component" value="Unplaced"/>
</dbReference>
<dbReference type="GO" id="GO:0000422">
    <property type="term" value="P:autophagy of mitochondrion"/>
    <property type="evidence" value="ECO:0007669"/>
    <property type="project" value="TreeGrafter"/>
</dbReference>
<keyword evidence="5" id="KW-0072">Autophagy</keyword>
<dbReference type="GO" id="GO:0032446">
    <property type="term" value="P:protein modification by small protein conjugation"/>
    <property type="evidence" value="ECO:0007669"/>
    <property type="project" value="TreeGrafter"/>
</dbReference>
<sequence length="170" mass="20158">MVTITLEEYSDQLKKLIDVLNGYTNQHWSLINNNSYPIGKFEDTVFGKYCNMKMRRVIEIHYDVIYSLPKIWFNFYSEDWKRLSTDEIFNSGCINEAILIQLKSIPTFIISSGENPITNLPFYHFHACKTEEVIKKKKTFLLRWLSFFGMYLGLNYDILFLTELINSYSD</sequence>
<evidence type="ECO:0000313" key="8">
    <source>
        <dbReference type="Proteomes" id="UP000046392"/>
    </source>
</evidence>
<dbReference type="GO" id="GO:0000045">
    <property type="term" value="P:autophagosome assembly"/>
    <property type="evidence" value="ECO:0007669"/>
    <property type="project" value="TreeGrafter"/>
</dbReference>
<evidence type="ECO:0000256" key="7">
    <source>
        <dbReference type="SAM" id="Phobius"/>
    </source>
</evidence>